<dbReference type="Proteomes" id="UP000186922">
    <property type="component" value="Unassembled WGS sequence"/>
</dbReference>
<dbReference type="AlphaFoldDB" id="A0A1D1VH77"/>
<dbReference type="PROSITE" id="PS00028">
    <property type="entry name" value="ZINC_FINGER_C2H2_1"/>
    <property type="match status" value="1"/>
</dbReference>
<comment type="caution">
    <text evidence="2">The sequence shown here is derived from an EMBL/GenBank/DDBJ whole genome shotgun (WGS) entry which is preliminary data.</text>
</comment>
<organism evidence="2 3">
    <name type="scientific">Ramazzottius varieornatus</name>
    <name type="common">Water bear</name>
    <name type="synonym">Tardigrade</name>
    <dbReference type="NCBI Taxonomy" id="947166"/>
    <lineage>
        <taxon>Eukaryota</taxon>
        <taxon>Metazoa</taxon>
        <taxon>Ecdysozoa</taxon>
        <taxon>Tardigrada</taxon>
        <taxon>Eutardigrada</taxon>
        <taxon>Parachela</taxon>
        <taxon>Hypsibioidea</taxon>
        <taxon>Ramazzottiidae</taxon>
        <taxon>Ramazzottius</taxon>
    </lineage>
</organism>
<accession>A0A1D1VH77</accession>
<dbReference type="EMBL" id="BDGG01000006">
    <property type="protein sequence ID" value="GAV00970.1"/>
    <property type="molecule type" value="Genomic_DNA"/>
</dbReference>
<reference evidence="2 3" key="1">
    <citation type="journal article" date="2016" name="Nat. Commun.">
        <title>Extremotolerant tardigrade genome and improved radiotolerance of human cultured cells by tardigrade-unique protein.</title>
        <authorList>
            <person name="Hashimoto T."/>
            <person name="Horikawa D.D."/>
            <person name="Saito Y."/>
            <person name="Kuwahara H."/>
            <person name="Kozuka-Hata H."/>
            <person name="Shin-I T."/>
            <person name="Minakuchi Y."/>
            <person name="Ohishi K."/>
            <person name="Motoyama A."/>
            <person name="Aizu T."/>
            <person name="Enomoto A."/>
            <person name="Kondo K."/>
            <person name="Tanaka S."/>
            <person name="Hara Y."/>
            <person name="Koshikawa S."/>
            <person name="Sagara H."/>
            <person name="Miura T."/>
            <person name="Yokobori S."/>
            <person name="Miyagawa K."/>
            <person name="Suzuki Y."/>
            <person name="Kubo T."/>
            <person name="Oyama M."/>
            <person name="Kohara Y."/>
            <person name="Fujiyama A."/>
            <person name="Arakawa K."/>
            <person name="Katayama T."/>
            <person name="Toyoda A."/>
            <person name="Kunieda T."/>
        </authorList>
    </citation>
    <scope>NUCLEOTIDE SEQUENCE [LARGE SCALE GENOMIC DNA]</scope>
    <source>
        <strain evidence="2 3">YOKOZUNA-1</strain>
    </source>
</reference>
<name>A0A1D1VH77_RAMVA</name>
<evidence type="ECO:0000313" key="2">
    <source>
        <dbReference type="EMBL" id="GAV00970.1"/>
    </source>
</evidence>
<feature type="domain" description="C2H2-type" evidence="1">
    <location>
        <begin position="9"/>
        <end position="32"/>
    </location>
</feature>
<gene>
    <name evidence="2" type="primary">RvY_11749-1</name>
    <name evidence="2" type="synonym">RvY_11749.1</name>
    <name evidence="2" type="ORF">RvY_11749</name>
</gene>
<evidence type="ECO:0000259" key="1">
    <source>
        <dbReference type="PROSITE" id="PS00028"/>
    </source>
</evidence>
<sequence>MDQRHHFRCEVEGCDEKYYTVDLPKKHVSRVHPGVDYEDTVTGSLGLLKSAEQEELEIERRKFKAATVLHCSSAASCEITCSDQLLLEAHQSTAHRLHFEKDAVKTMCTSIAPAQKFMVSASPQAVPSSKLAPEDSTMCTPEPVPTIEKLENLLALRTVVAGSVVGVLALKTTSPTSTEVKELVADFLGGCITQHRKYYPADHKTLSSIPFETYLTDGEWDMEADETPEFDTVSEELDNLWRWC</sequence>
<dbReference type="InterPro" id="IPR013087">
    <property type="entry name" value="Znf_C2H2_type"/>
</dbReference>
<keyword evidence="3" id="KW-1185">Reference proteome</keyword>
<evidence type="ECO:0000313" key="3">
    <source>
        <dbReference type="Proteomes" id="UP000186922"/>
    </source>
</evidence>
<protein>
    <recommendedName>
        <fullName evidence="1">C2H2-type domain-containing protein</fullName>
    </recommendedName>
</protein>
<proteinExistence type="predicted"/>